<dbReference type="InterPro" id="IPR001576">
    <property type="entry name" value="Phosphoglycerate_kinase"/>
</dbReference>
<evidence type="ECO:0000256" key="21">
    <source>
        <dbReference type="RuleBase" id="RU000696"/>
    </source>
</evidence>
<proteinExistence type="inferred from homology"/>
<dbReference type="Proteomes" id="UP000318571">
    <property type="component" value="Chromosome 2"/>
</dbReference>
<gene>
    <name evidence="23" type="ORF">TCAL_00555</name>
</gene>
<dbReference type="UniPathway" id="UPA00109">
    <property type="reaction ID" value="UER00185"/>
</dbReference>
<evidence type="ECO:0000256" key="3">
    <source>
        <dbReference type="ARBA" id="ARBA00004479"/>
    </source>
</evidence>
<dbReference type="GO" id="GO:0005737">
    <property type="term" value="C:cytoplasm"/>
    <property type="evidence" value="ECO:0007669"/>
    <property type="project" value="UniProtKB-SubCell"/>
</dbReference>
<comment type="catalytic activity">
    <reaction evidence="1 20">
        <text>(2R)-3-phosphoglycerate + ATP = (2R)-3-phospho-glyceroyl phosphate + ADP</text>
        <dbReference type="Rhea" id="RHEA:14801"/>
        <dbReference type="ChEBI" id="CHEBI:30616"/>
        <dbReference type="ChEBI" id="CHEBI:57604"/>
        <dbReference type="ChEBI" id="CHEBI:58272"/>
        <dbReference type="ChEBI" id="CHEBI:456216"/>
        <dbReference type="EC" id="2.7.2.3"/>
    </reaction>
</comment>
<evidence type="ECO:0000256" key="5">
    <source>
        <dbReference type="ARBA" id="ARBA00004838"/>
    </source>
</evidence>
<keyword evidence="12" id="KW-0547">Nucleotide-binding</keyword>
<evidence type="ECO:0000256" key="10">
    <source>
        <dbReference type="ARBA" id="ARBA00022723"/>
    </source>
</evidence>
<evidence type="ECO:0000256" key="19">
    <source>
        <dbReference type="ARBA" id="ARBA00023180"/>
    </source>
</evidence>
<evidence type="ECO:0000256" key="18">
    <source>
        <dbReference type="ARBA" id="ARBA00023152"/>
    </source>
</evidence>
<keyword evidence="16 22" id="KW-1133">Transmembrane helix</keyword>
<comment type="cofactor">
    <cofactor evidence="2">
        <name>Mg(2+)</name>
        <dbReference type="ChEBI" id="CHEBI:18420"/>
    </cofactor>
</comment>
<dbReference type="AlphaFoldDB" id="A0A553PAP6"/>
<evidence type="ECO:0000256" key="12">
    <source>
        <dbReference type="ARBA" id="ARBA00022741"/>
    </source>
</evidence>
<sequence length="1052" mass="115872">MSLMSFSQSGLPVLSSKLKDMDSLEKMRRWKRSFDGFISFRKALGLAFVTFVFILYVGPTLFSWLFGSGRPFPDGSEPYTTETCIGDKMITFLADIQKHNAHAQHHPWRVTDKSYVPYVGNGQVGVAADSEAGLFVAGSRHLSQPVPFKPVAHVAPEGSHVFLEESATLVHYVTGVVHKARCYQTDRGSWLSVAQQFYAHRAFPAILVQEVKMTNPGPRPQIFNVERLGISDWVDARSRTKTLEHGDGGQKYTIVSGQVELTDKSFRYVTIVAKKLPSAMEVASRMTQTLSILTAVVYSEPLSEVDEVLRDSLESKATKELLKAVGMTSVSLKNLHQDVWKSLWNTGFGISHSMAENSVNGLQINATMYYVLSQVPAPIHRYQLQGAEKLDQLSILSYAEGCYGGIPTLYAPNLWKSLSSVEEVNAVVKSWVLTLEKNGCGKLIKAGADGVVQAMVLSFAAFKFREDHLELNSQPKDLHRDYFFRRISYGNSTHLNISIVISEENKPVIKVALDRRDKDYFACDAGCLDRPSPLSTETKSFPVKLTDPITAILYITSDHQHMEELKEAIHVKEVVEAPAHEHHVIALHRHGNKLGGLPGIFWFSIGFLILAFHMFLFKLIWQEYCAGQDRFRTSKMALNKLPLDKLDLDGKRVFMRCDFNVPQDKSTGAITNPARIVAALPSIKYALEQKARSVVLCSHLGRPDGRRNDKFSLKPVAEELEKQLGTKVQFLNDCVGEEVEKVCQAAEGGAVILLENLRYHVEEEGKGVDEAGNKIKADPAHVKTFRESLRKLADVYVNDAFGTAHRAHSSMMGEGYEQRAAGFLLKKELTYFSKALDNPERPFLAILGGAKVADKIKLIENMLDQVDKMIVGGGMAYTFLKVSKNMSIGDSLYDEAGAKIVDDLLKKAKDKNVEFVLPVDFITADKFDANAATGTATVEEGIPDGWMGLDVGPKSIELFTQVVNDSKLIVWNGPAGVFEFENFAKGTKAIMDAVVAKTASGGVTIIGGGDTATCCAKWNTEDKVSHVSTGGGASLELLEGKVLPGVAALSDA</sequence>
<protein>
    <recommendedName>
        <fullName evidence="7 20">Phosphoglycerate kinase</fullName>
        <ecNumber evidence="7 20">2.7.2.3</ecNumber>
    </recommendedName>
</protein>
<feature type="transmembrane region" description="Helical" evidence="22">
    <location>
        <begin position="43"/>
        <end position="66"/>
    </location>
</feature>
<dbReference type="EC" id="2.7.2.3" evidence="7 20"/>
<organism evidence="23 24">
    <name type="scientific">Tigriopus californicus</name>
    <name type="common">Marine copepod</name>
    <dbReference type="NCBI Taxonomy" id="6832"/>
    <lineage>
        <taxon>Eukaryota</taxon>
        <taxon>Metazoa</taxon>
        <taxon>Ecdysozoa</taxon>
        <taxon>Arthropoda</taxon>
        <taxon>Crustacea</taxon>
        <taxon>Multicrustacea</taxon>
        <taxon>Hexanauplia</taxon>
        <taxon>Copepoda</taxon>
        <taxon>Harpacticoida</taxon>
        <taxon>Harpacticidae</taxon>
        <taxon>Tigriopus</taxon>
    </lineage>
</organism>
<dbReference type="InterPro" id="IPR015911">
    <property type="entry name" value="Phosphoglycerate_kinase_CS"/>
</dbReference>
<evidence type="ECO:0000256" key="20">
    <source>
        <dbReference type="RuleBase" id="RU000532"/>
    </source>
</evidence>
<dbReference type="FunFam" id="3.40.50.1260:FF:000019">
    <property type="entry name" value="Phosphoglycerate kinase 1"/>
    <property type="match status" value="1"/>
</dbReference>
<evidence type="ECO:0000256" key="22">
    <source>
        <dbReference type="SAM" id="Phobius"/>
    </source>
</evidence>
<dbReference type="SUPFAM" id="SSF53748">
    <property type="entry name" value="Phosphoglycerate kinase"/>
    <property type="match status" value="1"/>
</dbReference>
<evidence type="ECO:0000256" key="8">
    <source>
        <dbReference type="ARBA" id="ARBA00022679"/>
    </source>
</evidence>
<evidence type="ECO:0000256" key="15">
    <source>
        <dbReference type="ARBA" id="ARBA00022842"/>
    </source>
</evidence>
<dbReference type="HAMAP" id="MF_00145">
    <property type="entry name" value="Phosphoglyc_kinase"/>
    <property type="match status" value="1"/>
</dbReference>
<name>A0A553PAP6_TIGCA</name>
<dbReference type="CDD" id="cd00318">
    <property type="entry name" value="Phosphoglycerate_kinase"/>
    <property type="match status" value="1"/>
</dbReference>
<dbReference type="GO" id="GO:0004618">
    <property type="term" value="F:phosphoglycerate kinase activity"/>
    <property type="evidence" value="ECO:0007669"/>
    <property type="project" value="UniProtKB-EC"/>
</dbReference>
<reference evidence="23 24" key="1">
    <citation type="journal article" date="2018" name="Nat. Ecol. Evol.">
        <title>Genomic signatures of mitonuclear coevolution across populations of Tigriopus californicus.</title>
        <authorList>
            <person name="Barreto F.S."/>
            <person name="Watson E.T."/>
            <person name="Lima T.G."/>
            <person name="Willett C.S."/>
            <person name="Edmands S."/>
            <person name="Li W."/>
            <person name="Burton R.S."/>
        </authorList>
    </citation>
    <scope>NUCLEOTIDE SEQUENCE [LARGE SCALE GENOMIC DNA]</scope>
    <source>
        <strain evidence="23 24">San Diego</strain>
    </source>
</reference>
<keyword evidence="8 20" id="KW-0808">Transferase</keyword>
<accession>A0A553PAP6</accession>
<comment type="similarity">
    <text evidence="6 20">Belongs to the phosphoglycerate kinase family.</text>
</comment>
<dbReference type="InterPro" id="IPR015824">
    <property type="entry name" value="Phosphoglycerate_kinase_N"/>
</dbReference>
<evidence type="ECO:0000256" key="14">
    <source>
        <dbReference type="ARBA" id="ARBA00022840"/>
    </source>
</evidence>
<dbReference type="STRING" id="6832.A0A553PAP6"/>
<dbReference type="EMBL" id="VCGU01000005">
    <property type="protein sequence ID" value="TRY74750.1"/>
    <property type="molecule type" value="Genomic_DNA"/>
</dbReference>
<comment type="subunit">
    <text evidence="21">Monomer.</text>
</comment>
<evidence type="ECO:0000256" key="1">
    <source>
        <dbReference type="ARBA" id="ARBA00000642"/>
    </source>
</evidence>
<keyword evidence="10" id="KW-0479">Metal-binding</keyword>
<keyword evidence="17 22" id="KW-0472">Membrane</keyword>
<dbReference type="Pfam" id="PF00162">
    <property type="entry name" value="PGK"/>
    <property type="match status" value="1"/>
</dbReference>
<keyword evidence="18" id="KW-0324">Glycolysis</keyword>
<dbReference type="PROSITE" id="PS00111">
    <property type="entry name" value="PGLYCERATE_KINASE"/>
    <property type="match status" value="1"/>
</dbReference>
<comment type="caution">
    <text evidence="23">The sequence shown here is derived from an EMBL/GenBank/DDBJ whole genome shotgun (WGS) entry which is preliminary data.</text>
</comment>
<dbReference type="GO" id="GO:0016020">
    <property type="term" value="C:membrane"/>
    <property type="evidence" value="ECO:0007669"/>
    <property type="project" value="UniProtKB-SubCell"/>
</dbReference>
<dbReference type="FunFam" id="3.40.50.1260:FF:000031">
    <property type="entry name" value="Phosphoglycerate kinase 1"/>
    <property type="match status" value="1"/>
</dbReference>
<keyword evidence="19" id="KW-0325">Glycoprotein</keyword>
<dbReference type="Pfam" id="PF10222">
    <property type="entry name" value="DUF2152"/>
    <property type="match status" value="1"/>
</dbReference>
<dbReference type="GO" id="GO:0046872">
    <property type="term" value="F:metal ion binding"/>
    <property type="evidence" value="ECO:0007669"/>
    <property type="project" value="UniProtKB-KW"/>
</dbReference>
<keyword evidence="11" id="KW-0732">Signal</keyword>
<keyword evidence="14" id="KW-0067">ATP-binding</keyword>
<feature type="transmembrane region" description="Helical" evidence="22">
    <location>
        <begin position="599"/>
        <end position="621"/>
    </location>
</feature>
<evidence type="ECO:0000313" key="24">
    <source>
        <dbReference type="Proteomes" id="UP000318571"/>
    </source>
</evidence>
<dbReference type="PANTHER" id="PTHR31386">
    <property type="entry name" value="UNCHARACTERIZED PROTEIN KIAA2013"/>
    <property type="match status" value="1"/>
</dbReference>
<dbReference type="Gene3D" id="3.40.50.1260">
    <property type="entry name" value="Phosphoglycerate kinase, N-terminal domain"/>
    <property type="match status" value="3"/>
</dbReference>
<evidence type="ECO:0000256" key="17">
    <source>
        <dbReference type="ARBA" id="ARBA00023136"/>
    </source>
</evidence>
<evidence type="ECO:0000256" key="7">
    <source>
        <dbReference type="ARBA" id="ARBA00013061"/>
    </source>
</evidence>
<evidence type="ECO:0000256" key="4">
    <source>
        <dbReference type="ARBA" id="ARBA00004496"/>
    </source>
</evidence>
<dbReference type="InterPro" id="IPR018795">
    <property type="entry name" value="K2013-like"/>
</dbReference>
<evidence type="ECO:0000256" key="16">
    <source>
        <dbReference type="ARBA" id="ARBA00022989"/>
    </source>
</evidence>
<comment type="subcellular location">
    <subcellularLocation>
        <location evidence="4">Cytoplasm</location>
    </subcellularLocation>
    <subcellularLocation>
        <location evidence="3">Membrane</location>
        <topology evidence="3">Single-pass type I membrane protein</topology>
    </subcellularLocation>
</comment>
<keyword evidence="24" id="KW-1185">Reference proteome</keyword>
<evidence type="ECO:0000256" key="11">
    <source>
        <dbReference type="ARBA" id="ARBA00022729"/>
    </source>
</evidence>
<dbReference type="InterPro" id="IPR036043">
    <property type="entry name" value="Phosphoglycerate_kinase_sf"/>
</dbReference>
<keyword evidence="9 22" id="KW-0812">Transmembrane</keyword>
<evidence type="ECO:0000256" key="2">
    <source>
        <dbReference type="ARBA" id="ARBA00001946"/>
    </source>
</evidence>
<evidence type="ECO:0000313" key="23">
    <source>
        <dbReference type="EMBL" id="TRY74750.1"/>
    </source>
</evidence>
<dbReference type="PRINTS" id="PR00477">
    <property type="entry name" value="PHGLYCKINASE"/>
</dbReference>
<dbReference type="PANTHER" id="PTHR31386:SF2">
    <property type="entry name" value="SIMILAR TO RIKEN CDNA 2510039O18"/>
    <property type="match status" value="1"/>
</dbReference>
<keyword evidence="13 20" id="KW-0418">Kinase</keyword>
<evidence type="ECO:0000256" key="9">
    <source>
        <dbReference type="ARBA" id="ARBA00022692"/>
    </source>
</evidence>
<evidence type="ECO:0000256" key="6">
    <source>
        <dbReference type="ARBA" id="ARBA00008982"/>
    </source>
</evidence>
<comment type="pathway">
    <text evidence="5 20">Carbohydrate degradation; glycolysis; pyruvate from D-glyceraldehyde 3-phosphate: step 2/5.</text>
</comment>
<dbReference type="GO" id="GO:0005524">
    <property type="term" value="F:ATP binding"/>
    <property type="evidence" value="ECO:0007669"/>
    <property type="project" value="UniProtKB-KW"/>
</dbReference>
<dbReference type="GO" id="GO:0006096">
    <property type="term" value="P:glycolytic process"/>
    <property type="evidence" value="ECO:0007669"/>
    <property type="project" value="UniProtKB-UniPathway"/>
</dbReference>
<evidence type="ECO:0000256" key="13">
    <source>
        <dbReference type="ARBA" id="ARBA00022777"/>
    </source>
</evidence>
<keyword evidence="15" id="KW-0460">Magnesium</keyword>